<accession>A0ABU5UGH8</accession>
<dbReference type="RefSeq" id="WP_323196962.1">
    <property type="nucleotide sequence ID" value="NZ_JAYGHG010000026.1"/>
</dbReference>
<protein>
    <submittedName>
        <fullName evidence="1">Pentapeptide repeat-containing protein</fullName>
    </submittedName>
</protein>
<keyword evidence="2" id="KW-1185">Reference proteome</keyword>
<evidence type="ECO:0000313" key="2">
    <source>
        <dbReference type="Proteomes" id="UP001302120"/>
    </source>
</evidence>
<dbReference type="EMBL" id="JAYGHG010000026">
    <property type="protein sequence ID" value="MEA5582652.1"/>
    <property type="molecule type" value="Genomic_DNA"/>
</dbReference>
<dbReference type="PANTHER" id="PTHR14136:SF17">
    <property type="entry name" value="BTB_POZ DOMAIN-CONTAINING PROTEIN KCTD9"/>
    <property type="match status" value="1"/>
</dbReference>
<dbReference type="InterPro" id="IPR001646">
    <property type="entry name" value="5peptide_repeat"/>
</dbReference>
<dbReference type="PANTHER" id="PTHR14136">
    <property type="entry name" value="BTB_POZ DOMAIN-CONTAINING PROTEIN KCTD9"/>
    <property type="match status" value="1"/>
</dbReference>
<dbReference type="Proteomes" id="UP001302120">
    <property type="component" value="Unassembled WGS sequence"/>
</dbReference>
<gene>
    <name evidence="1" type="ORF">VB620_15030</name>
</gene>
<reference evidence="1 2" key="1">
    <citation type="submission" date="2023-12" db="EMBL/GenBank/DDBJ databases">
        <title>Baltic Sea Cyanobacteria.</title>
        <authorList>
            <person name="Delbaje E."/>
            <person name="Fewer D.P."/>
            <person name="Shishido T.K."/>
        </authorList>
    </citation>
    <scope>NUCLEOTIDE SEQUENCE [LARGE SCALE GENOMIC DNA]</scope>
    <source>
        <strain evidence="1 2">UHCC-0300</strain>
    </source>
</reference>
<dbReference type="Gene3D" id="2.160.20.80">
    <property type="entry name" value="E3 ubiquitin-protein ligase SopA"/>
    <property type="match status" value="1"/>
</dbReference>
<sequence length="249" mass="27117">MLMAIINTLQIFEKLTRYLDDHPISLTNFIPGIFVDKLKSLQLSFQSGEEYLFRVRKNLNDQHIENRLAAIHDLAKFSQAYPKYQGEIMMILSNFVQNHHADINGDEFNPHSLPRISEDLQVALTVIGRRDTNHDQEGEQIDLSCTDISGANLYQANLKSSNLYQVNLTGANLTGANLAGAILTGANLTGANLQGANLAGAILCAANLTGANLTGANLTGANLYLANLQGATLNDAMLQGANFREAKFV</sequence>
<dbReference type="InterPro" id="IPR051082">
    <property type="entry name" value="Pentapeptide-BTB/POZ_domain"/>
</dbReference>
<name>A0ABU5UGH8_9CYAN</name>
<organism evidence="1 2">
    <name type="scientific">Nodularia harveyana UHCC-0300</name>
    <dbReference type="NCBI Taxonomy" id="2974287"/>
    <lineage>
        <taxon>Bacteria</taxon>
        <taxon>Bacillati</taxon>
        <taxon>Cyanobacteriota</taxon>
        <taxon>Cyanophyceae</taxon>
        <taxon>Nostocales</taxon>
        <taxon>Nodulariaceae</taxon>
        <taxon>Nodularia</taxon>
    </lineage>
</organism>
<proteinExistence type="predicted"/>
<comment type="caution">
    <text evidence="1">The sequence shown here is derived from an EMBL/GenBank/DDBJ whole genome shotgun (WGS) entry which is preliminary data.</text>
</comment>
<dbReference type="Pfam" id="PF00805">
    <property type="entry name" value="Pentapeptide"/>
    <property type="match status" value="2"/>
</dbReference>
<evidence type="ECO:0000313" key="1">
    <source>
        <dbReference type="EMBL" id="MEA5582652.1"/>
    </source>
</evidence>
<dbReference type="SUPFAM" id="SSF141571">
    <property type="entry name" value="Pentapeptide repeat-like"/>
    <property type="match status" value="1"/>
</dbReference>